<sequence>MVILLDLYKNSQREQGLQQKHLEHLRTVFKSDPTFRCHVVRPKDALEPTKQNGVVFKIPCECNRVYIRLYETSSQKHQWG</sequence>
<dbReference type="EMBL" id="RCHS01001293">
    <property type="protein sequence ID" value="RMX54257.1"/>
    <property type="molecule type" value="Genomic_DNA"/>
</dbReference>
<dbReference type="AlphaFoldDB" id="A0A3M6UKQ4"/>
<comment type="caution">
    <text evidence="1">The sequence shown here is derived from an EMBL/GenBank/DDBJ whole genome shotgun (WGS) entry which is preliminary data.</text>
</comment>
<evidence type="ECO:0000313" key="1">
    <source>
        <dbReference type="EMBL" id="RMX54257.1"/>
    </source>
</evidence>
<keyword evidence="2" id="KW-1185">Reference proteome</keyword>
<evidence type="ECO:0000313" key="2">
    <source>
        <dbReference type="Proteomes" id="UP000275408"/>
    </source>
</evidence>
<gene>
    <name evidence="1" type="ORF">pdam_00025898</name>
</gene>
<dbReference type="Proteomes" id="UP000275408">
    <property type="component" value="Unassembled WGS sequence"/>
</dbReference>
<organism evidence="1 2">
    <name type="scientific">Pocillopora damicornis</name>
    <name type="common">Cauliflower coral</name>
    <name type="synonym">Millepora damicornis</name>
    <dbReference type="NCBI Taxonomy" id="46731"/>
    <lineage>
        <taxon>Eukaryota</taxon>
        <taxon>Metazoa</taxon>
        <taxon>Cnidaria</taxon>
        <taxon>Anthozoa</taxon>
        <taxon>Hexacorallia</taxon>
        <taxon>Scleractinia</taxon>
        <taxon>Astrocoeniina</taxon>
        <taxon>Pocilloporidae</taxon>
        <taxon>Pocillopora</taxon>
    </lineage>
</organism>
<proteinExistence type="predicted"/>
<name>A0A3M6UKQ4_POCDA</name>
<reference evidence="1 2" key="1">
    <citation type="journal article" date="2018" name="Sci. Rep.">
        <title>Comparative analysis of the Pocillopora damicornis genome highlights role of immune system in coral evolution.</title>
        <authorList>
            <person name="Cunning R."/>
            <person name="Bay R.A."/>
            <person name="Gillette P."/>
            <person name="Baker A.C."/>
            <person name="Traylor-Knowles N."/>
        </authorList>
    </citation>
    <scope>NUCLEOTIDE SEQUENCE [LARGE SCALE GENOMIC DNA]</scope>
    <source>
        <strain evidence="1">RSMAS</strain>
        <tissue evidence="1">Whole animal</tissue>
    </source>
</reference>
<accession>A0A3M6UKQ4</accession>
<protein>
    <submittedName>
        <fullName evidence="1">Uncharacterized protein</fullName>
    </submittedName>
</protein>